<sequence length="52" mass="6199">MHQPWEICLISVQFYLGCVFIQTTPWLQTQQPLTFFACSMDRKMLLTKQLPH</sequence>
<reference evidence="1" key="2">
    <citation type="journal article" date="2015" name="Data Brief">
        <title>Shoot transcriptome of the giant reed, Arundo donax.</title>
        <authorList>
            <person name="Barrero R.A."/>
            <person name="Guerrero F.D."/>
            <person name="Moolhuijzen P."/>
            <person name="Goolsby J.A."/>
            <person name="Tidwell J."/>
            <person name="Bellgard S.E."/>
            <person name="Bellgard M.I."/>
        </authorList>
    </citation>
    <scope>NUCLEOTIDE SEQUENCE</scope>
    <source>
        <tissue evidence="1">Shoot tissue taken approximately 20 cm above the soil surface</tissue>
    </source>
</reference>
<organism evidence="1">
    <name type="scientific">Arundo donax</name>
    <name type="common">Giant reed</name>
    <name type="synonym">Donax arundinaceus</name>
    <dbReference type="NCBI Taxonomy" id="35708"/>
    <lineage>
        <taxon>Eukaryota</taxon>
        <taxon>Viridiplantae</taxon>
        <taxon>Streptophyta</taxon>
        <taxon>Embryophyta</taxon>
        <taxon>Tracheophyta</taxon>
        <taxon>Spermatophyta</taxon>
        <taxon>Magnoliopsida</taxon>
        <taxon>Liliopsida</taxon>
        <taxon>Poales</taxon>
        <taxon>Poaceae</taxon>
        <taxon>PACMAD clade</taxon>
        <taxon>Arundinoideae</taxon>
        <taxon>Arundineae</taxon>
        <taxon>Arundo</taxon>
    </lineage>
</organism>
<dbReference type="EMBL" id="GBRH01234723">
    <property type="protein sequence ID" value="JAD63172.1"/>
    <property type="molecule type" value="Transcribed_RNA"/>
</dbReference>
<name>A0A0A9BV92_ARUDO</name>
<reference evidence="1" key="1">
    <citation type="submission" date="2014-09" db="EMBL/GenBank/DDBJ databases">
        <authorList>
            <person name="Magalhaes I.L.F."/>
            <person name="Oliveira U."/>
            <person name="Santos F.R."/>
            <person name="Vidigal T.H.D.A."/>
            <person name="Brescovit A.D."/>
            <person name="Santos A.J."/>
        </authorList>
    </citation>
    <scope>NUCLEOTIDE SEQUENCE</scope>
    <source>
        <tissue evidence="1">Shoot tissue taken approximately 20 cm above the soil surface</tissue>
    </source>
</reference>
<evidence type="ECO:0000313" key="1">
    <source>
        <dbReference type="EMBL" id="JAD63172.1"/>
    </source>
</evidence>
<accession>A0A0A9BV92</accession>
<protein>
    <submittedName>
        <fullName evidence="1">Uncharacterized protein</fullName>
    </submittedName>
</protein>
<proteinExistence type="predicted"/>
<dbReference type="AlphaFoldDB" id="A0A0A9BV92"/>